<sequence>MSVNLRYPTFSGIVFLALAFALLVYVTFDTLVQSDTNGQSDQRYLKQIEPYDFDHNDERYLEWLGSIVHPIVGPAVKLFEDTALRLTIHEEEFITHLFAEHNIDPLREKFVESAEFLSVADKIMNTFFFKEQSIKAIFDGLSRAAGESKDKMLVFLAWSIGEFKAKSEFKIIERHFEYPQDSRNYAEKLEKEKAFNRLRDIVLSFEPYLLETWRKMGLTSEKVREHLHLDPRSANFVKDPNLPLYKNYLAIAPPYEYPNPIKTLLFQMEIMGLNQHEIVSRLLDAEAVTKPDSIAGQMLNHMFLDWDKRSIQYAELYRILVPSLIIDEKSVVNGILRVWILYFSRHKTIDLYEELARVIVTSRLIESDTGVELVAIPKNSNNFIPPIPERDFQLADTLASKVFGSRKEFVTPKGENDVKVVVEKKAGDEEMLFTQKLFKGLRMYWSHCGLSPYQLFDLMKLNELTHAQLLSNPHLWTFMVYTTEHVQSFDERGNQMMMTLETRLNDEEIARLITVMRAEDKDIFLPLLKRVTDRWNERGKSFHDLFMTLGLKKDPLSNSNIVLVFCYYRQYGHPAILNILLLRKFLETQYPGEDLEKVILERMISTEGYHRKVLFQILISSWLNEGRLEEPFVSVEGELQGKLQKAYAKAVNTAVRKEEFGLDLKFDESQLQVAFLQSASKMKIALTHSKNEKITRLKPKID</sequence>
<protein>
    <submittedName>
        <fullName evidence="1">Uncharacterized protein</fullName>
    </submittedName>
</protein>
<accession>A0A0P1AW01</accession>
<reference evidence="2" key="1">
    <citation type="submission" date="2014-09" db="EMBL/GenBank/DDBJ databases">
        <authorList>
            <person name="Sharma Rahul"/>
            <person name="Thines Marco"/>
        </authorList>
    </citation>
    <scope>NUCLEOTIDE SEQUENCE [LARGE SCALE GENOMIC DNA]</scope>
</reference>
<organism evidence="1 2">
    <name type="scientific">Plasmopara halstedii</name>
    <name type="common">Downy mildew of sunflower</name>
    <dbReference type="NCBI Taxonomy" id="4781"/>
    <lineage>
        <taxon>Eukaryota</taxon>
        <taxon>Sar</taxon>
        <taxon>Stramenopiles</taxon>
        <taxon>Oomycota</taxon>
        <taxon>Peronosporomycetes</taxon>
        <taxon>Peronosporales</taxon>
        <taxon>Peronosporaceae</taxon>
        <taxon>Plasmopara</taxon>
    </lineage>
</organism>
<proteinExistence type="predicted"/>
<name>A0A0P1AW01_PLAHL</name>
<dbReference type="AlphaFoldDB" id="A0A0P1AW01"/>
<dbReference type="EMBL" id="CCYD01001336">
    <property type="protein sequence ID" value="CEG44705.1"/>
    <property type="molecule type" value="Genomic_DNA"/>
</dbReference>
<evidence type="ECO:0000313" key="1">
    <source>
        <dbReference type="EMBL" id="CEG44705.1"/>
    </source>
</evidence>
<keyword evidence="2" id="KW-1185">Reference proteome</keyword>
<dbReference type="OrthoDB" id="118540at2759"/>
<evidence type="ECO:0000313" key="2">
    <source>
        <dbReference type="Proteomes" id="UP000054928"/>
    </source>
</evidence>
<dbReference type="RefSeq" id="XP_024581074.1">
    <property type="nucleotide sequence ID" value="XM_024730837.1"/>
</dbReference>
<dbReference type="Proteomes" id="UP000054928">
    <property type="component" value="Unassembled WGS sequence"/>
</dbReference>
<dbReference type="GeneID" id="36396104"/>